<proteinExistence type="inferred from homology"/>
<evidence type="ECO:0000256" key="2">
    <source>
        <dbReference type="SAM" id="MobiDB-lite"/>
    </source>
</evidence>
<dbReference type="OrthoDB" id="341898at2759"/>
<feature type="region of interest" description="Disordered" evidence="2">
    <location>
        <begin position="234"/>
        <end position="255"/>
    </location>
</feature>
<evidence type="ECO:0000256" key="1">
    <source>
        <dbReference type="ARBA" id="ARBA00009207"/>
    </source>
</evidence>
<dbReference type="Pfam" id="PF09184">
    <property type="entry name" value="PPP4R2"/>
    <property type="match status" value="1"/>
</dbReference>
<sequence>MASDTTNFQWKPEYDALLEKIASTEDIEGSDLNELRQIIRHKLEQNVNLFLSTSKGPSPPPPFNPQPSTPDGLRLPPFPPKKLAQLHMYEPPVSYMNEEQAREAKQGIFDLLNEFDDNPPFTIQRLCELLIEPKKHYKTVGKYLRAVEKSILVTSTYDAFPVPPPSAQPTITAIPAPTNGNGLHDISSNFQTIFPRQGPAPSSSVPSSPSFATRGSFTPSTPLFSPIPFLHADARSRSKSRSPPPPSPTPPMTPLALAAELDPVVPEGDKAIGMVDELDDPNPGHMSDKPTPLTVAGGAKPFLGSLEDRFVKSQKPDGAASDEDKENTVEQRTGLKGKTKEPSRKKVKTEEDKDVEGGEKGGEPSKPEEKEVKTEETDDEMDTDTTGSKA</sequence>
<feature type="compositionally biased region" description="Pro residues" evidence="2">
    <location>
        <begin position="57"/>
        <end position="68"/>
    </location>
</feature>
<feature type="compositionally biased region" description="Pro residues" evidence="2">
    <location>
        <begin position="242"/>
        <end position="253"/>
    </location>
</feature>
<comment type="similarity">
    <text evidence="1">Belongs to the PPP4R2 family.</text>
</comment>
<organism evidence="3 4">
    <name type="scientific">Coprinopsis marcescibilis</name>
    <name type="common">Agaric fungus</name>
    <name type="synonym">Psathyrella marcescibilis</name>
    <dbReference type="NCBI Taxonomy" id="230819"/>
    <lineage>
        <taxon>Eukaryota</taxon>
        <taxon>Fungi</taxon>
        <taxon>Dikarya</taxon>
        <taxon>Basidiomycota</taxon>
        <taxon>Agaricomycotina</taxon>
        <taxon>Agaricomycetes</taxon>
        <taxon>Agaricomycetidae</taxon>
        <taxon>Agaricales</taxon>
        <taxon>Agaricineae</taxon>
        <taxon>Psathyrellaceae</taxon>
        <taxon>Coprinopsis</taxon>
    </lineage>
</organism>
<dbReference type="GO" id="GO:0005737">
    <property type="term" value="C:cytoplasm"/>
    <property type="evidence" value="ECO:0007669"/>
    <property type="project" value="TreeGrafter"/>
</dbReference>
<keyword evidence="4" id="KW-1185">Reference proteome</keyword>
<feature type="region of interest" description="Disordered" evidence="2">
    <location>
        <begin position="273"/>
        <end position="390"/>
    </location>
</feature>
<evidence type="ECO:0000313" key="4">
    <source>
        <dbReference type="Proteomes" id="UP000307440"/>
    </source>
</evidence>
<dbReference type="PANTHER" id="PTHR16487">
    <property type="entry name" value="PPP4R2-RELATED PROTEIN"/>
    <property type="match status" value="1"/>
</dbReference>
<gene>
    <name evidence="3" type="ORF">FA15DRAFT_666492</name>
</gene>
<dbReference type="PANTHER" id="PTHR16487:SF0">
    <property type="entry name" value="PROTEIN PHOSPHATASE 4 REGULATORY SUBUNIT 2-RELATED"/>
    <property type="match status" value="1"/>
</dbReference>
<feature type="compositionally biased region" description="Polar residues" evidence="2">
    <location>
        <begin position="182"/>
        <end position="194"/>
    </location>
</feature>
<dbReference type="GO" id="GO:0030289">
    <property type="term" value="C:protein phosphatase 4 complex"/>
    <property type="evidence" value="ECO:0007669"/>
    <property type="project" value="InterPro"/>
</dbReference>
<accession>A0A5C3L406</accession>
<reference evidence="3 4" key="1">
    <citation type="journal article" date="2019" name="Nat. Ecol. Evol.">
        <title>Megaphylogeny resolves global patterns of mushroom evolution.</title>
        <authorList>
            <person name="Varga T."/>
            <person name="Krizsan K."/>
            <person name="Foldi C."/>
            <person name="Dima B."/>
            <person name="Sanchez-Garcia M."/>
            <person name="Sanchez-Ramirez S."/>
            <person name="Szollosi G.J."/>
            <person name="Szarkandi J.G."/>
            <person name="Papp V."/>
            <person name="Albert L."/>
            <person name="Andreopoulos W."/>
            <person name="Angelini C."/>
            <person name="Antonin V."/>
            <person name="Barry K.W."/>
            <person name="Bougher N.L."/>
            <person name="Buchanan P."/>
            <person name="Buyck B."/>
            <person name="Bense V."/>
            <person name="Catcheside P."/>
            <person name="Chovatia M."/>
            <person name="Cooper J."/>
            <person name="Damon W."/>
            <person name="Desjardin D."/>
            <person name="Finy P."/>
            <person name="Geml J."/>
            <person name="Haridas S."/>
            <person name="Hughes K."/>
            <person name="Justo A."/>
            <person name="Karasinski D."/>
            <person name="Kautmanova I."/>
            <person name="Kiss B."/>
            <person name="Kocsube S."/>
            <person name="Kotiranta H."/>
            <person name="LaButti K.M."/>
            <person name="Lechner B.E."/>
            <person name="Liimatainen K."/>
            <person name="Lipzen A."/>
            <person name="Lukacs Z."/>
            <person name="Mihaltcheva S."/>
            <person name="Morgado L.N."/>
            <person name="Niskanen T."/>
            <person name="Noordeloos M.E."/>
            <person name="Ohm R.A."/>
            <person name="Ortiz-Santana B."/>
            <person name="Ovrebo C."/>
            <person name="Racz N."/>
            <person name="Riley R."/>
            <person name="Savchenko A."/>
            <person name="Shiryaev A."/>
            <person name="Soop K."/>
            <person name="Spirin V."/>
            <person name="Szebenyi C."/>
            <person name="Tomsovsky M."/>
            <person name="Tulloss R.E."/>
            <person name="Uehling J."/>
            <person name="Grigoriev I.V."/>
            <person name="Vagvolgyi C."/>
            <person name="Papp T."/>
            <person name="Martin F.M."/>
            <person name="Miettinen O."/>
            <person name="Hibbett D.S."/>
            <person name="Nagy L.G."/>
        </authorList>
    </citation>
    <scope>NUCLEOTIDE SEQUENCE [LARGE SCALE GENOMIC DNA]</scope>
    <source>
        <strain evidence="3 4">CBS 121175</strain>
    </source>
</reference>
<feature type="compositionally biased region" description="Basic and acidic residues" evidence="2">
    <location>
        <begin position="306"/>
        <end position="315"/>
    </location>
</feature>
<feature type="region of interest" description="Disordered" evidence="2">
    <location>
        <begin position="51"/>
        <end position="72"/>
    </location>
</feature>
<dbReference type="InterPro" id="IPR015267">
    <property type="entry name" value="PPP4R2"/>
</dbReference>
<dbReference type="EMBL" id="ML210165">
    <property type="protein sequence ID" value="TFK27408.1"/>
    <property type="molecule type" value="Genomic_DNA"/>
</dbReference>
<dbReference type="GO" id="GO:0019888">
    <property type="term" value="F:protein phosphatase regulator activity"/>
    <property type="evidence" value="ECO:0007669"/>
    <property type="project" value="InterPro"/>
</dbReference>
<name>A0A5C3L406_COPMA</name>
<dbReference type="AlphaFoldDB" id="A0A5C3L406"/>
<dbReference type="Proteomes" id="UP000307440">
    <property type="component" value="Unassembled WGS sequence"/>
</dbReference>
<dbReference type="STRING" id="230819.A0A5C3L406"/>
<feature type="compositionally biased region" description="Basic and acidic residues" evidence="2">
    <location>
        <begin position="338"/>
        <end position="375"/>
    </location>
</feature>
<dbReference type="GO" id="GO:0005634">
    <property type="term" value="C:nucleus"/>
    <property type="evidence" value="ECO:0007669"/>
    <property type="project" value="TreeGrafter"/>
</dbReference>
<protein>
    <submittedName>
        <fullName evidence="3">PPP4R2-domain-containing protein</fullName>
    </submittedName>
</protein>
<feature type="region of interest" description="Disordered" evidence="2">
    <location>
        <begin position="182"/>
        <end position="217"/>
    </location>
</feature>
<evidence type="ECO:0000313" key="3">
    <source>
        <dbReference type="EMBL" id="TFK27408.1"/>
    </source>
</evidence>
<feature type="compositionally biased region" description="Low complexity" evidence="2">
    <location>
        <begin position="199"/>
        <end position="210"/>
    </location>
</feature>